<dbReference type="Proteomes" id="UP000663879">
    <property type="component" value="Unassembled WGS sequence"/>
</dbReference>
<sequence length="234" mass="27499">MHINQDIIALKKVLKWAQNIRTRILKNINQIETNHYDVNDLNEFYKLNALYDSHNNFCLTAESEIKLKENGQFFNKTSNQNKPVKIQKTNTQNLRHNDESKIQVLNHTVTSTCQPDKAIEADFSRNCLGDMNYDFKLYEQFESKIVKELSNERKRVDELEEKMSKLIKKNAEIEAKVSCMESKVDNIHKKINEMNTQIEDLSKTSVSNHKEQMDILKVLLLNMRNELSTEYKNT</sequence>
<dbReference type="Gene3D" id="1.20.5.170">
    <property type="match status" value="1"/>
</dbReference>
<dbReference type="AlphaFoldDB" id="A0A813M1V4"/>
<organism evidence="2 3">
    <name type="scientific">Brachionus calyciflorus</name>
    <dbReference type="NCBI Taxonomy" id="104777"/>
    <lineage>
        <taxon>Eukaryota</taxon>
        <taxon>Metazoa</taxon>
        <taxon>Spiralia</taxon>
        <taxon>Gnathifera</taxon>
        <taxon>Rotifera</taxon>
        <taxon>Eurotatoria</taxon>
        <taxon>Monogononta</taxon>
        <taxon>Pseudotrocha</taxon>
        <taxon>Ploima</taxon>
        <taxon>Brachionidae</taxon>
        <taxon>Brachionus</taxon>
    </lineage>
</organism>
<proteinExistence type="predicted"/>
<protein>
    <submittedName>
        <fullName evidence="2">Uncharacterized protein</fullName>
    </submittedName>
</protein>
<evidence type="ECO:0000313" key="3">
    <source>
        <dbReference type="Proteomes" id="UP000663879"/>
    </source>
</evidence>
<reference evidence="2" key="1">
    <citation type="submission" date="2021-02" db="EMBL/GenBank/DDBJ databases">
        <authorList>
            <person name="Nowell W R."/>
        </authorList>
    </citation>
    <scope>NUCLEOTIDE SEQUENCE</scope>
    <source>
        <strain evidence="2">Ploen Becks lab</strain>
    </source>
</reference>
<keyword evidence="1" id="KW-0175">Coiled coil</keyword>
<gene>
    <name evidence="2" type="ORF">OXX778_LOCUS541</name>
</gene>
<keyword evidence="3" id="KW-1185">Reference proteome</keyword>
<dbReference type="EMBL" id="CAJNOC010000027">
    <property type="protein sequence ID" value="CAF0707865.1"/>
    <property type="molecule type" value="Genomic_DNA"/>
</dbReference>
<evidence type="ECO:0000256" key="1">
    <source>
        <dbReference type="SAM" id="Coils"/>
    </source>
</evidence>
<accession>A0A813M1V4</accession>
<name>A0A813M1V4_9BILA</name>
<comment type="caution">
    <text evidence="2">The sequence shown here is derived from an EMBL/GenBank/DDBJ whole genome shotgun (WGS) entry which is preliminary data.</text>
</comment>
<evidence type="ECO:0000313" key="2">
    <source>
        <dbReference type="EMBL" id="CAF0707865.1"/>
    </source>
</evidence>
<feature type="coiled-coil region" evidence="1">
    <location>
        <begin position="142"/>
        <end position="226"/>
    </location>
</feature>